<evidence type="ECO:0000313" key="2">
    <source>
        <dbReference type="Proteomes" id="UP000703661"/>
    </source>
</evidence>
<keyword evidence="2" id="KW-1185">Reference proteome</keyword>
<evidence type="ECO:0000313" key="1">
    <source>
        <dbReference type="EMBL" id="KAG0009280.1"/>
    </source>
</evidence>
<dbReference type="Proteomes" id="UP000703661">
    <property type="component" value="Unassembled WGS sequence"/>
</dbReference>
<sequence>ETKSPEGQKFPFSLRRLCLEGNIYDQGKYHLFSLLQNSPQLEELSLPKIDDRCARNVVDTLHQFCPGLRKISIDNEGYPGGSYIGLWGPAAAVLLLPDLLTRVRGGHKPDLLNLRQSNLREIRLSLWQDVDNIFYRAILGSHTIASSSPSRLQVLHIVDAALNSTALPTQILGRCPHMKDLYIDGGQESPWEGGSRVGVDLEALVEQDWVCTGMESLKLDIGIKPQNDDGYSTRLMEFADLLWRLYQKLCSLKSLRKLELVWIGLGKLHSTPVEILLSVMNNNGEDGQKGQRIKITGSDLECMGLGGWPTTSQLNEHHYRNIAYPIALKCHQALEKLDDAHVIGYYFGSFPDNTQNRAKYYKSWDGLKNPWYFCDGDDEWLDEPWYRNCKTYIRTGKCHQRIILTGMTSLEKALASELWWVCSKLEYLKLDIEVKSRHLGDHAESDVKDGNKHVRLLRRLHQKHQSLKSPQELELPWVDAIDELQQEYDEDSHSVMNVIEEKTGPDTEKSQMTVFTRSELEWMGLGCFPSR</sequence>
<dbReference type="Gene3D" id="3.80.10.10">
    <property type="entry name" value="Ribonuclease Inhibitor"/>
    <property type="match status" value="1"/>
</dbReference>
<comment type="caution">
    <text evidence="1">The sequence shown here is derived from an EMBL/GenBank/DDBJ whole genome shotgun (WGS) entry which is preliminary data.</text>
</comment>
<reference evidence="1" key="1">
    <citation type="journal article" date="2020" name="Fungal Divers.">
        <title>Resolving the Mortierellaceae phylogeny through synthesis of multi-gene phylogenetics and phylogenomics.</title>
        <authorList>
            <person name="Vandepol N."/>
            <person name="Liber J."/>
            <person name="Desiro A."/>
            <person name="Na H."/>
            <person name="Kennedy M."/>
            <person name="Barry K."/>
            <person name="Grigoriev I.V."/>
            <person name="Miller A.N."/>
            <person name="O'Donnell K."/>
            <person name="Stajich J.E."/>
            <person name="Bonito G."/>
        </authorList>
    </citation>
    <scope>NUCLEOTIDE SEQUENCE</scope>
    <source>
        <strain evidence="1">NRRL 2769</strain>
    </source>
</reference>
<accession>A0A9P6SX17</accession>
<gene>
    <name evidence="1" type="ORF">BGZ80_002554</name>
</gene>
<dbReference type="InterPro" id="IPR032675">
    <property type="entry name" value="LRR_dom_sf"/>
</dbReference>
<name>A0A9P6SX17_9FUNG</name>
<dbReference type="AlphaFoldDB" id="A0A9P6SX17"/>
<dbReference type="EMBL" id="JAAAID010001634">
    <property type="protein sequence ID" value="KAG0009280.1"/>
    <property type="molecule type" value="Genomic_DNA"/>
</dbReference>
<feature type="non-terminal residue" evidence="1">
    <location>
        <position position="1"/>
    </location>
</feature>
<proteinExistence type="predicted"/>
<organism evidence="1 2">
    <name type="scientific">Entomortierella chlamydospora</name>
    <dbReference type="NCBI Taxonomy" id="101097"/>
    <lineage>
        <taxon>Eukaryota</taxon>
        <taxon>Fungi</taxon>
        <taxon>Fungi incertae sedis</taxon>
        <taxon>Mucoromycota</taxon>
        <taxon>Mortierellomycotina</taxon>
        <taxon>Mortierellomycetes</taxon>
        <taxon>Mortierellales</taxon>
        <taxon>Mortierellaceae</taxon>
        <taxon>Entomortierella</taxon>
    </lineage>
</organism>
<protein>
    <submittedName>
        <fullName evidence="1">Uncharacterized protein</fullName>
    </submittedName>
</protein>
<dbReference type="SUPFAM" id="SSF52047">
    <property type="entry name" value="RNI-like"/>
    <property type="match status" value="1"/>
</dbReference>